<name>A0ABY9WLZ6_9BACT</name>
<evidence type="ECO:0000313" key="4">
    <source>
        <dbReference type="Proteomes" id="UP001611383"/>
    </source>
</evidence>
<dbReference type="EMBL" id="CP043494">
    <property type="protein sequence ID" value="WNG43766.1"/>
    <property type="molecule type" value="Genomic_DNA"/>
</dbReference>
<organism evidence="3 4">
    <name type="scientific">Archangium minus</name>
    <dbReference type="NCBI Taxonomy" id="83450"/>
    <lineage>
        <taxon>Bacteria</taxon>
        <taxon>Pseudomonadati</taxon>
        <taxon>Myxococcota</taxon>
        <taxon>Myxococcia</taxon>
        <taxon>Myxococcales</taxon>
        <taxon>Cystobacterineae</taxon>
        <taxon>Archangiaceae</taxon>
        <taxon>Archangium</taxon>
    </lineage>
</organism>
<evidence type="ECO:0000256" key="1">
    <source>
        <dbReference type="ARBA" id="ARBA00023002"/>
    </source>
</evidence>
<dbReference type="SMART" id="SM00829">
    <property type="entry name" value="PKS_ER"/>
    <property type="match status" value="1"/>
</dbReference>
<accession>A0ABY9WLZ6</accession>
<dbReference type="InterPro" id="IPR020843">
    <property type="entry name" value="ER"/>
</dbReference>
<dbReference type="PANTHER" id="PTHR43205:SF7">
    <property type="entry name" value="PROSTAGLANDIN REDUCTASE 1"/>
    <property type="match status" value="1"/>
</dbReference>
<dbReference type="Pfam" id="PF16884">
    <property type="entry name" value="ADH_N_2"/>
    <property type="match status" value="1"/>
</dbReference>
<dbReference type="SUPFAM" id="SSF50129">
    <property type="entry name" value="GroES-like"/>
    <property type="match status" value="1"/>
</dbReference>
<dbReference type="InterPro" id="IPR041694">
    <property type="entry name" value="ADH_N_2"/>
</dbReference>
<protein>
    <submittedName>
        <fullName evidence="3">NADP-dependent oxidoreductase</fullName>
    </submittedName>
</protein>
<dbReference type="Gene3D" id="3.40.50.720">
    <property type="entry name" value="NAD(P)-binding Rossmann-like Domain"/>
    <property type="match status" value="1"/>
</dbReference>
<keyword evidence="1" id="KW-0560">Oxidoreductase</keyword>
<reference evidence="3 4" key="1">
    <citation type="submission" date="2019-08" db="EMBL/GenBank/DDBJ databases">
        <title>Archangium and Cystobacter genomes.</title>
        <authorList>
            <person name="Chen I.-C.K."/>
            <person name="Wielgoss S."/>
        </authorList>
    </citation>
    <scope>NUCLEOTIDE SEQUENCE [LARGE SCALE GENOMIC DNA]</scope>
    <source>
        <strain evidence="3 4">Cbm 6</strain>
    </source>
</reference>
<sequence>MNATNHQFRLAARPVGMPKRADWNYTEEPVREPADGELLVKVLYLSLDPAMRGWMNEGKSYIPPVGIGEVMRAGGAGRVVSSKHPGFVAGDYVIGHFGVQEYALSDGKDVAKVDPKVAPLPVYLGTLGMPGLTAYFGLLDIGKPNPGDTVVVSGAAGAVGTVVGQIAKLKGCRVVGIAGGADKCRYLVDELGFDAAIDYKSEDVKAALRTHCPKGVDVYFDNVGGDILDAVLTRLARGARIVICGAISQYNNTGPVKGPANYMSLLVNRASMTGMVVFDYAARYGEAAREMAGWMAAGKLKSREDIVEGLETFPDTLLKLFKGENTGKLVLKVAGE</sequence>
<dbReference type="InterPro" id="IPR045010">
    <property type="entry name" value="MDR_fam"/>
</dbReference>
<keyword evidence="4" id="KW-1185">Reference proteome</keyword>
<dbReference type="SUPFAM" id="SSF51735">
    <property type="entry name" value="NAD(P)-binding Rossmann-fold domains"/>
    <property type="match status" value="1"/>
</dbReference>
<dbReference type="Pfam" id="PF00107">
    <property type="entry name" value="ADH_zinc_N"/>
    <property type="match status" value="1"/>
</dbReference>
<feature type="domain" description="Enoyl reductase (ER)" evidence="2">
    <location>
        <begin position="16"/>
        <end position="331"/>
    </location>
</feature>
<proteinExistence type="predicted"/>
<dbReference type="InterPro" id="IPR011032">
    <property type="entry name" value="GroES-like_sf"/>
</dbReference>
<gene>
    <name evidence="3" type="ORF">F0U60_06400</name>
</gene>
<evidence type="ECO:0000259" key="2">
    <source>
        <dbReference type="SMART" id="SM00829"/>
    </source>
</evidence>
<evidence type="ECO:0000313" key="3">
    <source>
        <dbReference type="EMBL" id="WNG43766.1"/>
    </source>
</evidence>
<dbReference type="PANTHER" id="PTHR43205">
    <property type="entry name" value="PROSTAGLANDIN REDUCTASE"/>
    <property type="match status" value="1"/>
</dbReference>
<dbReference type="Proteomes" id="UP001611383">
    <property type="component" value="Chromosome"/>
</dbReference>
<dbReference type="InterPro" id="IPR036291">
    <property type="entry name" value="NAD(P)-bd_dom_sf"/>
</dbReference>
<dbReference type="RefSeq" id="WP_395815425.1">
    <property type="nucleotide sequence ID" value="NZ_CP043494.1"/>
</dbReference>
<dbReference type="Gene3D" id="3.90.180.10">
    <property type="entry name" value="Medium-chain alcohol dehydrogenases, catalytic domain"/>
    <property type="match status" value="1"/>
</dbReference>
<dbReference type="InterPro" id="IPR013149">
    <property type="entry name" value="ADH-like_C"/>
</dbReference>
<dbReference type="CDD" id="cd05288">
    <property type="entry name" value="PGDH"/>
    <property type="match status" value="1"/>
</dbReference>